<keyword evidence="2" id="KW-1185">Reference proteome</keyword>
<reference evidence="1 2" key="1">
    <citation type="submission" date="2019-01" db="EMBL/GenBank/DDBJ databases">
        <title>Geovibrio thiophilus DSM 11263, complete genome.</title>
        <authorList>
            <person name="Spring S."/>
            <person name="Bunk B."/>
            <person name="Sproer C."/>
        </authorList>
    </citation>
    <scope>NUCLEOTIDE SEQUENCE [LARGE SCALE GENOMIC DNA]</scope>
    <source>
        <strain evidence="1 2">DSM 11263</strain>
    </source>
</reference>
<gene>
    <name evidence="1" type="ORF">EP073_02495</name>
</gene>
<dbReference type="RefSeq" id="WP_128465592.1">
    <property type="nucleotide sequence ID" value="NZ_CP035108.1"/>
</dbReference>
<evidence type="ECO:0000313" key="2">
    <source>
        <dbReference type="Proteomes" id="UP000287502"/>
    </source>
</evidence>
<proteinExistence type="predicted"/>
<sequence>MKVERSNAVEQQVSRNSSDEVVKYSNSAIAETVSRIEDKRLMRIAEYDTIEYHKELRVKDFNKMEKTKTLRLAEYGEIMEERAEVKQLLVKLEEKQEQRLTKEYRDQQYLTELFMKGLHFDALV</sequence>
<dbReference type="EMBL" id="CP035108">
    <property type="protein sequence ID" value="QAR32305.1"/>
    <property type="molecule type" value="Genomic_DNA"/>
</dbReference>
<accession>A0A410JWA8</accession>
<name>A0A410JWA8_9BACT</name>
<evidence type="ECO:0000313" key="1">
    <source>
        <dbReference type="EMBL" id="QAR32305.1"/>
    </source>
</evidence>
<organism evidence="1 2">
    <name type="scientific">Geovibrio thiophilus</name>
    <dbReference type="NCBI Taxonomy" id="139438"/>
    <lineage>
        <taxon>Bacteria</taxon>
        <taxon>Pseudomonadati</taxon>
        <taxon>Deferribacterota</taxon>
        <taxon>Deferribacteres</taxon>
        <taxon>Deferribacterales</taxon>
        <taxon>Geovibrionaceae</taxon>
        <taxon>Geovibrio</taxon>
    </lineage>
</organism>
<protein>
    <submittedName>
        <fullName evidence="1">Uncharacterized protein</fullName>
    </submittedName>
</protein>
<dbReference type="Proteomes" id="UP000287502">
    <property type="component" value="Chromosome"/>
</dbReference>
<dbReference type="AlphaFoldDB" id="A0A410JWA8"/>
<dbReference type="KEGG" id="gtl:EP073_02495"/>